<keyword evidence="7" id="KW-0812">Transmembrane</keyword>
<keyword evidence="8" id="KW-0732">Signal</keyword>
<evidence type="ECO:0000313" key="9">
    <source>
        <dbReference type="EMBL" id="MET4633835.1"/>
    </source>
</evidence>
<evidence type="ECO:0000256" key="6">
    <source>
        <dbReference type="ARBA" id="ARBA00025321"/>
    </source>
</evidence>
<evidence type="ECO:0000256" key="7">
    <source>
        <dbReference type="SAM" id="Phobius"/>
    </source>
</evidence>
<comment type="caution">
    <text evidence="9">The sequence shown here is derived from an EMBL/GenBank/DDBJ whole genome shotgun (WGS) entry which is preliminary data.</text>
</comment>
<evidence type="ECO:0000256" key="3">
    <source>
        <dbReference type="ARBA" id="ARBA00020552"/>
    </source>
</evidence>
<comment type="similarity">
    <text evidence="2">Belongs to the BA14k family.</text>
</comment>
<name>A0ABV2QZK1_9HYPH</name>
<feature type="chain" id="PRO_5046514526" description="Lectin-like protein BA14k" evidence="8">
    <location>
        <begin position="23"/>
        <end position="121"/>
    </location>
</feature>
<feature type="transmembrane region" description="Helical" evidence="7">
    <location>
        <begin position="46"/>
        <end position="66"/>
    </location>
</feature>
<keyword evidence="4" id="KW-1003">Cell membrane</keyword>
<comment type="function">
    <text evidence="6">Has immunoglobulin-binding and hemagglutination properties, and can bind to mannose. Essential for virulence. May be involved in LPS biosynthesis or polysaccharide transport.</text>
</comment>
<gene>
    <name evidence="9" type="ORF">ABIE08_001748</name>
</gene>
<dbReference type="Pfam" id="PF07886">
    <property type="entry name" value="BA14K"/>
    <property type="match status" value="1"/>
</dbReference>
<evidence type="ECO:0000313" key="10">
    <source>
        <dbReference type="Proteomes" id="UP001549321"/>
    </source>
</evidence>
<evidence type="ECO:0000256" key="4">
    <source>
        <dbReference type="ARBA" id="ARBA00022475"/>
    </source>
</evidence>
<evidence type="ECO:0000256" key="2">
    <source>
        <dbReference type="ARBA" id="ARBA00010270"/>
    </source>
</evidence>
<accession>A0ABV2QZK1</accession>
<evidence type="ECO:0000256" key="8">
    <source>
        <dbReference type="SAM" id="SignalP"/>
    </source>
</evidence>
<keyword evidence="10" id="KW-1185">Reference proteome</keyword>
<keyword evidence="7" id="KW-0472">Membrane</keyword>
<evidence type="ECO:0000256" key="5">
    <source>
        <dbReference type="ARBA" id="ARBA00022734"/>
    </source>
</evidence>
<dbReference type="InterPro" id="IPR012413">
    <property type="entry name" value="BA14K"/>
</dbReference>
<comment type="subcellular location">
    <subcellularLocation>
        <location evidence="1">Membrane</location>
        <topology evidence="1">Single-pass membrane protein</topology>
    </subcellularLocation>
</comment>
<organism evidence="9 10">
    <name type="scientific">Kaistia defluvii</name>
    <dbReference type="NCBI Taxonomy" id="410841"/>
    <lineage>
        <taxon>Bacteria</taxon>
        <taxon>Pseudomonadati</taxon>
        <taxon>Pseudomonadota</taxon>
        <taxon>Alphaproteobacteria</taxon>
        <taxon>Hyphomicrobiales</taxon>
        <taxon>Kaistiaceae</taxon>
        <taxon>Kaistia</taxon>
    </lineage>
</organism>
<feature type="signal peptide" evidence="8">
    <location>
        <begin position="1"/>
        <end position="22"/>
    </location>
</feature>
<dbReference type="Proteomes" id="UP001549321">
    <property type="component" value="Unassembled WGS sequence"/>
</dbReference>
<keyword evidence="7" id="KW-1133">Transmembrane helix</keyword>
<reference evidence="9 10" key="1">
    <citation type="submission" date="2024-06" db="EMBL/GenBank/DDBJ databases">
        <title>Sorghum-associated microbial communities from plants grown in Nebraska, USA.</title>
        <authorList>
            <person name="Schachtman D."/>
        </authorList>
    </citation>
    <scope>NUCLEOTIDE SEQUENCE [LARGE SCALE GENOMIC DNA]</scope>
    <source>
        <strain evidence="9 10">3207</strain>
    </source>
</reference>
<evidence type="ECO:0000256" key="1">
    <source>
        <dbReference type="ARBA" id="ARBA00004167"/>
    </source>
</evidence>
<sequence>MRSFVTASLAGVLGILAVTATASTASADRWHGGPRYYGHYHRDNSGAVIGGLAAGTLLGLGIGAIASQPRAYADDYEVPPPRGAAWRAHVDYCLDRYRSYSPETDTFIGADGYEYRCRGSY</sequence>
<keyword evidence="5" id="KW-0430">Lectin</keyword>
<protein>
    <recommendedName>
        <fullName evidence="3">Lectin-like protein BA14k</fullName>
    </recommendedName>
</protein>
<dbReference type="EMBL" id="JBEPSM010000001">
    <property type="protein sequence ID" value="MET4633835.1"/>
    <property type="molecule type" value="Genomic_DNA"/>
</dbReference>
<proteinExistence type="inferred from homology"/>